<name>A0ABD3BCV0_9LAMI</name>
<dbReference type="AlphaFoldDB" id="A0ABD3BCV0"/>
<dbReference type="SUPFAM" id="SSF55455">
    <property type="entry name" value="SRF-like"/>
    <property type="match status" value="1"/>
</dbReference>
<organism evidence="2 3">
    <name type="scientific">Castilleja foliolosa</name>
    <dbReference type="NCBI Taxonomy" id="1961234"/>
    <lineage>
        <taxon>Eukaryota</taxon>
        <taxon>Viridiplantae</taxon>
        <taxon>Streptophyta</taxon>
        <taxon>Embryophyta</taxon>
        <taxon>Tracheophyta</taxon>
        <taxon>Spermatophyta</taxon>
        <taxon>Magnoliopsida</taxon>
        <taxon>eudicotyledons</taxon>
        <taxon>Gunneridae</taxon>
        <taxon>Pentapetalae</taxon>
        <taxon>asterids</taxon>
        <taxon>lamiids</taxon>
        <taxon>Lamiales</taxon>
        <taxon>Orobanchaceae</taxon>
        <taxon>Pedicularideae</taxon>
        <taxon>Castillejinae</taxon>
        <taxon>Castilleja</taxon>
    </lineage>
</organism>
<gene>
    <name evidence="2" type="ORF">CASFOL_040879</name>
</gene>
<evidence type="ECO:0000313" key="2">
    <source>
        <dbReference type="EMBL" id="KAL3615218.1"/>
    </source>
</evidence>
<dbReference type="EMBL" id="JAVIJP010000100">
    <property type="protein sequence ID" value="KAL3615218.1"/>
    <property type="molecule type" value="Genomic_DNA"/>
</dbReference>
<evidence type="ECO:0000313" key="3">
    <source>
        <dbReference type="Proteomes" id="UP001632038"/>
    </source>
</evidence>
<protein>
    <submittedName>
        <fullName evidence="2">Uncharacterized protein</fullName>
    </submittedName>
</protein>
<feature type="compositionally biased region" description="Basic residues" evidence="1">
    <location>
        <begin position="91"/>
        <end position="103"/>
    </location>
</feature>
<feature type="region of interest" description="Disordered" evidence="1">
    <location>
        <begin position="81"/>
        <end position="125"/>
    </location>
</feature>
<keyword evidence="3" id="KW-1185">Reference proteome</keyword>
<comment type="caution">
    <text evidence="2">The sequence shown here is derived from an EMBL/GenBank/DDBJ whole genome shotgun (WGS) entry which is preliminary data.</text>
</comment>
<sequence>MTTKKGSLTNIDLVEKMKLYEKKKKELIKKASAIRRIYKVDACAILYPPDGSGPEVWPSQAVAEAVLNRFIRTPESERVMMDPKSFALKQMARKKKKEAKKKSGASTSGTKAVEQEITDDKSSDN</sequence>
<evidence type="ECO:0000256" key="1">
    <source>
        <dbReference type="SAM" id="MobiDB-lite"/>
    </source>
</evidence>
<proteinExistence type="predicted"/>
<dbReference type="Proteomes" id="UP001632038">
    <property type="component" value="Unassembled WGS sequence"/>
</dbReference>
<dbReference type="InterPro" id="IPR036879">
    <property type="entry name" value="TF_MADSbox_sf"/>
</dbReference>
<dbReference type="Gene3D" id="3.40.1810.10">
    <property type="entry name" value="Transcription factor, MADS-box"/>
    <property type="match status" value="1"/>
</dbReference>
<accession>A0ABD3BCV0</accession>
<reference evidence="3" key="1">
    <citation type="journal article" date="2024" name="IScience">
        <title>Strigolactones Initiate the Formation of Haustorium-like Structures in Castilleja.</title>
        <authorList>
            <person name="Buerger M."/>
            <person name="Peterson D."/>
            <person name="Chory J."/>
        </authorList>
    </citation>
    <scope>NUCLEOTIDE SEQUENCE [LARGE SCALE GENOMIC DNA]</scope>
</reference>